<evidence type="ECO:0000259" key="1">
    <source>
        <dbReference type="Pfam" id="PF00535"/>
    </source>
</evidence>
<dbReference type="PANTHER" id="PTHR22916:SF3">
    <property type="entry name" value="UDP-GLCNAC:BETAGAL BETA-1,3-N-ACETYLGLUCOSAMINYLTRANSFERASE-LIKE PROTEIN 1"/>
    <property type="match status" value="1"/>
</dbReference>
<proteinExistence type="predicted"/>
<organism evidence="2">
    <name type="scientific">Paraprevotella clara</name>
    <dbReference type="NCBI Taxonomy" id="454154"/>
    <lineage>
        <taxon>Bacteria</taxon>
        <taxon>Pseudomonadati</taxon>
        <taxon>Bacteroidota</taxon>
        <taxon>Bacteroidia</taxon>
        <taxon>Bacteroidales</taxon>
        <taxon>Prevotellaceae</taxon>
        <taxon>Paraprevotella</taxon>
    </lineage>
</organism>
<evidence type="ECO:0000313" key="2">
    <source>
        <dbReference type="EMBL" id="VYT83970.1"/>
    </source>
</evidence>
<dbReference type="CDD" id="cd00761">
    <property type="entry name" value="Glyco_tranf_GTA_type"/>
    <property type="match status" value="1"/>
</dbReference>
<feature type="domain" description="Glycosyltransferase 2-like" evidence="1">
    <location>
        <begin position="7"/>
        <end position="166"/>
    </location>
</feature>
<sequence length="331" mass="38247">MNKPSISFIIPYYKVELPLLARAITSILRLGQKADWEVWVINDGTPGHEAEDYLGSLDDPRIHYHVQPNLGLGGARNTGMEMAQKEYIQFLDADDFLFQKAFSQILDVLGEKHPDLLSFEFKKVYHTGLWDTNVPAWQTVFQGSGTDFMLKHNLHGCAWGYVFKKSVLDGLRFTSGIYHEDEEFTPLLFLKARHVIITNLPAYAYFQRQYSIIHHPDRKIIKKRYSDLQHIILCLTDKGRQMEGNAAIALNRRIDMLRMSMVYTLLGDSPDTAFLLETLENMKRTGLYPLTPRFYSFPYTIVRWCTFKPSCAVVLSKMFRLFQLRHAGHAS</sequence>
<protein>
    <submittedName>
        <fullName evidence="2">Putative glycosyltransferase EpsJ</fullName>
        <ecNumber evidence="2">2.4.-.-</ecNumber>
    </submittedName>
</protein>
<name>A0A6N3A285_9BACT</name>
<keyword evidence="2" id="KW-0808">Transferase</keyword>
<keyword evidence="2" id="KW-0328">Glycosyltransferase</keyword>
<dbReference type="RefSeq" id="WP_412442334.1">
    <property type="nucleotide sequence ID" value="NZ_CACRUT010000008.1"/>
</dbReference>
<accession>A0A6N3A285</accession>
<dbReference type="SUPFAM" id="SSF53448">
    <property type="entry name" value="Nucleotide-diphospho-sugar transferases"/>
    <property type="match status" value="1"/>
</dbReference>
<dbReference type="InterPro" id="IPR029044">
    <property type="entry name" value="Nucleotide-diphossugar_trans"/>
</dbReference>
<dbReference type="EMBL" id="CACRUT010000008">
    <property type="protein sequence ID" value="VYT83970.1"/>
    <property type="molecule type" value="Genomic_DNA"/>
</dbReference>
<gene>
    <name evidence="2" type="primary">epsJ_3</name>
    <name evidence="2" type="ORF">PCLFYP37_01264</name>
</gene>
<dbReference type="Gene3D" id="3.90.550.10">
    <property type="entry name" value="Spore Coat Polysaccharide Biosynthesis Protein SpsA, Chain A"/>
    <property type="match status" value="1"/>
</dbReference>
<dbReference type="PANTHER" id="PTHR22916">
    <property type="entry name" value="GLYCOSYLTRANSFERASE"/>
    <property type="match status" value="1"/>
</dbReference>
<dbReference type="InterPro" id="IPR001173">
    <property type="entry name" value="Glyco_trans_2-like"/>
</dbReference>
<dbReference type="EC" id="2.4.-.-" evidence="2"/>
<dbReference type="GO" id="GO:0016758">
    <property type="term" value="F:hexosyltransferase activity"/>
    <property type="evidence" value="ECO:0007669"/>
    <property type="project" value="UniProtKB-ARBA"/>
</dbReference>
<dbReference type="AlphaFoldDB" id="A0A6N3A285"/>
<reference evidence="2" key="1">
    <citation type="submission" date="2019-11" db="EMBL/GenBank/DDBJ databases">
        <authorList>
            <person name="Feng L."/>
        </authorList>
    </citation>
    <scope>NUCLEOTIDE SEQUENCE</scope>
    <source>
        <strain evidence="2">PclaraLFYP37</strain>
    </source>
</reference>
<dbReference type="Pfam" id="PF00535">
    <property type="entry name" value="Glycos_transf_2"/>
    <property type="match status" value="1"/>
</dbReference>